<dbReference type="InterPro" id="IPR035418">
    <property type="entry name" value="AraC-bd_2"/>
</dbReference>
<dbReference type="InterPro" id="IPR018060">
    <property type="entry name" value="HTH_AraC"/>
</dbReference>
<proteinExistence type="predicted"/>
<dbReference type="PANTHER" id="PTHR46796">
    <property type="entry name" value="HTH-TYPE TRANSCRIPTIONAL ACTIVATOR RHAS-RELATED"/>
    <property type="match status" value="1"/>
</dbReference>
<dbReference type="Pfam" id="PF14525">
    <property type="entry name" value="AraC_binding_2"/>
    <property type="match status" value="1"/>
</dbReference>
<dbReference type="Gene3D" id="1.10.10.60">
    <property type="entry name" value="Homeodomain-like"/>
    <property type="match status" value="1"/>
</dbReference>
<dbReference type="EMBL" id="JAENHP010000007">
    <property type="protein sequence ID" value="MBM2618398.1"/>
    <property type="molecule type" value="Genomic_DNA"/>
</dbReference>
<gene>
    <name evidence="5" type="ORF">JIG36_22825</name>
</gene>
<keyword evidence="6" id="KW-1185">Reference proteome</keyword>
<comment type="caution">
    <text evidence="5">The sequence shown here is derived from an EMBL/GenBank/DDBJ whole genome shotgun (WGS) entry which is preliminary data.</text>
</comment>
<dbReference type="InterPro" id="IPR050204">
    <property type="entry name" value="AraC_XylS_family_regulators"/>
</dbReference>
<dbReference type="RefSeq" id="WP_203378406.1">
    <property type="nucleotide sequence ID" value="NZ_JAENHP010000007.1"/>
</dbReference>
<evidence type="ECO:0000256" key="1">
    <source>
        <dbReference type="ARBA" id="ARBA00023015"/>
    </source>
</evidence>
<dbReference type="SUPFAM" id="SSF46689">
    <property type="entry name" value="Homeodomain-like"/>
    <property type="match status" value="1"/>
</dbReference>
<reference evidence="5 6" key="1">
    <citation type="submission" date="2021-01" db="EMBL/GenBank/DDBJ databases">
        <title>Actinoplanes sp. nov. LDG1-06 isolated from lichen.</title>
        <authorList>
            <person name="Saeng-In P."/>
            <person name="Phongsopitanun W."/>
            <person name="Kanchanasin P."/>
            <person name="Yuki M."/>
            <person name="Kudo T."/>
            <person name="Ohkuma M."/>
            <person name="Tanasupawat S."/>
        </authorList>
    </citation>
    <scope>NUCLEOTIDE SEQUENCE [LARGE SCALE GENOMIC DNA]</scope>
    <source>
        <strain evidence="5 6">LDG1-06</strain>
    </source>
</reference>
<dbReference type="PANTHER" id="PTHR46796:SF12">
    <property type="entry name" value="HTH-TYPE DNA-BINDING TRANSCRIPTIONAL ACTIVATOR EUTR"/>
    <property type="match status" value="1"/>
</dbReference>
<dbReference type="SMART" id="SM00342">
    <property type="entry name" value="HTH_ARAC"/>
    <property type="match status" value="1"/>
</dbReference>
<evidence type="ECO:0000313" key="6">
    <source>
        <dbReference type="Proteomes" id="UP000632138"/>
    </source>
</evidence>
<evidence type="ECO:0000256" key="2">
    <source>
        <dbReference type="ARBA" id="ARBA00023125"/>
    </source>
</evidence>
<dbReference type="InterPro" id="IPR009057">
    <property type="entry name" value="Homeodomain-like_sf"/>
</dbReference>
<sequence>MPDGPVRSEVRTRDQNAAVEAVRRIAEHRSRIVVPDPRGVSFAVRSAQLDCWGTDDVVMAGLRYDTTMEPLSQLIAGMWRAGHGSIRSGGDEVAMGPGDGFLYPLARSVEVDNLNPAKSLVRLPAVYVADVAEELTGLPAGDLHFLGMRPMTEAKRDNWVATVAFLVDHLNDPAWAVPPLLAEQLQRLAATALLRVFPNTTMTVARVPPSGRTSPAVVRRATEFMDANAARPLTVAEIAEAAGVNPRTLQAAFRHHSAIAPLTYLRRARLERARAELRAARHGDGTTVAAVASRWGFHRPARFATAYRAAFGEPPRLGG</sequence>
<keyword evidence="2" id="KW-0238">DNA-binding</keyword>
<organism evidence="5 6">
    <name type="scientific">Paractinoplanes ovalisporus</name>
    <dbReference type="NCBI Taxonomy" id="2810368"/>
    <lineage>
        <taxon>Bacteria</taxon>
        <taxon>Bacillati</taxon>
        <taxon>Actinomycetota</taxon>
        <taxon>Actinomycetes</taxon>
        <taxon>Micromonosporales</taxon>
        <taxon>Micromonosporaceae</taxon>
        <taxon>Paractinoplanes</taxon>
    </lineage>
</organism>
<evidence type="ECO:0000313" key="5">
    <source>
        <dbReference type="EMBL" id="MBM2618398.1"/>
    </source>
</evidence>
<feature type="domain" description="HTH araC/xylS-type" evidence="4">
    <location>
        <begin position="219"/>
        <end position="319"/>
    </location>
</feature>
<accession>A0ABS2AG99</accession>
<keyword evidence="1" id="KW-0805">Transcription regulation</keyword>
<protein>
    <submittedName>
        <fullName evidence="5">Helix-turn-helix transcriptional regulator</fullName>
    </submittedName>
</protein>
<evidence type="ECO:0000256" key="3">
    <source>
        <dbReference type="ARBA" id="ARBA00023163"/>
    </source>
</evidence>
<evidence type="ECO:0000259" key="4">
    <source>
        <dbReference type="PROSITE" id="PS01124"/>
    </source>
</evidence>
<name>A0ABS2AG99_9ACTN</name>
<dbReference type="Proteomes" id="UP000632138">
    <property type="component" value="Unassembled WGS sequence"/>
</dbReference>
<dbReference type="Pfam" id="PF12833">
    <property type="entry name" value="HTH_18"/>
    <property type="match status" value="1"/>
</dbReference>
<dbReference type="PROSITE" id="PS01124">
    <property type="entry name" value="HTH_ARAC_FAMILY_2"/>
    <property type="match status" value="1"/>
</dbReference>
<keyword evidence="3" id="KW-0804">Transcription</keyword>